<dbReference type="PANTHER" id="PTHR23121:SF9">
    <property type="entry name" value="SODIUM-DEPENDENT GLUCOSE TRANSPORTER 1"/>
    <property type="match status" value="1"/>
</dbReference>
<name>A0A8J2PM60_9HEXA</name>
<gene>
    <name evidence="5" type="ORF">AFUS01_LOCUS36022</name>
</gene>
<dbReference type="PANTHER" id="PTHR23121">
    <property type="entry name" value="SODIUM-DEPENDENT GLUCOSE TRANSPORTER 1"/>
    <property type="match status" value="1"/>
</dbReference>
<keyword evidence="3 4" id="KW-0472">Membrane</keyword>
<dbReference type="OrthoDB" id="6365769at2759"/>
<feature type="transmembrane region" description="Helical" evidence="4">
    <location>
        <begin position="38"/>
        <end position="67"/>
    </location>
</feature>
<reference evidence="5" key="1">
    <citation type="submission" date="2021-06" db="EMBL/GenBank/DDBJ databases">
        <authorList>
            <person name="Hodson N. C."/>
            <person name="Mongue J. A."/>
            <person name="Jaron S. K."/>
        </authorList>
    </citation>
    <scope>NUCLEOTIDE SEQUENCE</scope>
</reference>
<feature type="transmembrane region" description="Helical" evidence="4">
    <location>
        <begin position="138"/>
        <end position="161"/>
    </location>
</feature>
<keyword evidence="6" id="KW-1185">Reference proteome</keyword>
<evidence type="ECO:0000256" key="4">
    <source>
        <dbReference type="SAM" id="Phobius"/>
    </source>
</evidence>
<dbReference type="EMBL" id="CAJVCH010538016">
    <property type="protein sequence ID" value="CAG7825943.1"/>
    <property type="molecule type" value="Genomic_DNA"/>
</dbReference>
<organism evidence="5 6">
    <name type="scientific">Allacma fusca</name>
    <dbReference type="NCBI Taxonomy" id="39272"/>
    <lineage>
        <taxon>Eukaryota</taxon>
        <taxon>Metazoa</taxon>
        <taxon>Ecdysozoa</taxon>
        <taxon>Arthropoda</taxon>
        <taxon>Hexapoda</taxon>
        <taxon>Collembola</taxon>
        <taxon>Symphypleona</taxon>
        <taxon>Sminthuridae</taxon>
        <taxon>Allacma</taxon>
    </lineage>
</organism>
<comment type="caution">
    <text evidence="5">The sequence shown here is derived from an EMBL/GenBank/DDBJ whole genome shotgun (WGS) entry which is preliminary data.</text>
</comment>
<evidence type="ECO:0000313" key="6">
    <source>
        <dbReference type="Proteomes" id="UP000708208"/>
    </source>
</evidence>
<feature type="transmembrane region" description="Helical" evidence="4">
    <location>
        <begin position="79"/>
        <end position="97"/>
    </location>
</feature>
<proteinExistence type="predicted"/>
<keyword evidence="2 4" id="KW-1133">Transmembrane helix</keyword>
<evidence type="ECO:0000256" key="3">
    <source>
        <dbReference type="ARBA" id="ARBA00023136"/>
    </source>
</evidence>
<dbReference type="AlphaFoldDB" id="A0A8J2PM60"/>
<evidence type="ECO:0000313" key="5">
    <source>
        <dbReference type="EMBL" id="CAG7825943.1"/>
    </source>
</evidence>
<dbReference type="Proteomes" id="UP000708208">
    <property type="component" value="Unassembled WGS sequence"/>
</dbReference>
<accession>A0A8J2PM60</accession>
<protein>
    <submittedName>
        <fullName evidence="5">Uncharacterized protein</fullName>
    </submittedName>
</protein>
<evidence type="ECO:0000256" key="1">
    <source>
        <dbReference type="ARBA" id="ARBA00022692"/>
    </source>
</evidence>
<evidence type="ECO:0000256" key="2">
    <source>
        <dbReference type="ARBA" id="ARBA00022989"/>
    </source>
</evidence>
<sequence>MFLLVGFIFNHVSRHVLVIVLLFITGLVIILQPFGPTMIVFGAISVIMAVTLSGYGTAQVVWVIEIWKDAAGPYIQGQHFSFALGCIFPSLIYAPFLKQSYTSSAESFAPDSNNGTTIDSNQTLTSMPLDPGSVLSRLYVPCGIIGAVVILGSIFQLMLFLMVKVPKEEKPVENRK</sequence>
<feature type="transmembrane region" description="Helical" evidence="4">
    <location>
        <begin position="12"/>
        <end position="32"/>
    </location>
</feature>
<keyword evidence="1 4" id="KW-0812">Transmembrane</keyword>
<feature type="non-terminal residue" evidence="5">
    <location>
        <position position="176"/>
    </location>
</feature>